<evidence type="ECO:0000313" key="11">
    <source>
        <dbReference type="Ensembl" id="ENSCJAP00000078054.2"/>
    </source>
</evidence>
<evidence type="ECO:0000256" key="9">
    <source>
        <dbReference type="RuleBase" id="RU362006"/>
    </source>
</evidence>
<feature type="transmembrane region" description="Helical" evidence="9">
    <location>
        <begin position="85"/>
        <end position="106"/>
    </location>
</feature>
<evidence type="ECO:0000256" key="8">
    <source>
        <dbReference type="ARBA" id="ARBA00029431"/>
    </source>
</evidence>
<dbReference type="PANTHER" id="PTHR12300">
    <property type="entry name" value="HVA22-LIKE PROTEINS"/>
    <property type="match status" value="1"/>
</dbReference>
<dbReference type="GO" id="GO:0005789">
    <property type="term" value="C:endoplasmic reticulum membrane"/>
    <property type="evidence" value="ECO:0007669"/>
    <property type="project" value="UniProtKB-SubCell"/>
</dbReference>
<keyword evidence="5 9" id="KW-1133">Transmembrane helix</keyword>
<evidence type="ECO:0000313" key="12">
    <source>
        <dbReference type="Proteomes" id="UP000008225"/>
    </source>
</evidence>
<comment type="subcellular location">
    <subcellularLocation>
        <location evidence="8">Cytoplasmic vesicle</location>
        <location evidence="8">Clathrin-coated vesicle membrane</location>
        <topology evidence="8">Multi-pass membrane protein</topology>
    </subcellularLocation>
    <subcellularLocation>
        <location evidence="1">Endoplasmic reticulum membrane</location>
        <topology evidence="1">Multi-pass membrane protein</topology>
    </subcellularLocation>
    <subcellularLocation>
        <location evidence="9">Membrane</location>
        <topology evidence="9">Multi-pass membrane protein</topology>
    </subcellularLocation>
</comment>
<dbReference type="CTD" id="92840"/>
<evidence type="ECO:0000256" key="4">
    <source>
        <dbReference type="ARBA" id="ARBA00022824"/>
    </source>
</evidence>
<reference evidence="11" key="1">
    <citation type="submission" date="2009-03" db="EMBL/GenBank/DDBJ databases">
        <authorList>
            <person name="Warren W."/>
            <person name="Ye L."/>
            <person name="Minx P."/>
            <person name="Worley K."/>
            <person name="Gibbs R."/>
            <person name="Wilson R.K."/>
        </authorList>
    </citation>
    <scope>NUCLEOTIDE SEQUENCE [LARGE SCALE GENOMIC DNA]</scope>
</reference>
<dbReference type="PANTHER" id="PTHR12300:SF133">
    <property type="entry name" value="RECEPTOR EXPRESSION-ENHANCING PROTEIN 6"/>
    <property type="match status" value="1"/>
</dbReference>
<evidence type="ECO:0000256" key="10">
    <source>
        <dbReference type="SAM" id="MobiDB-lite"/>
    </source>
</evidence>
<feature type="region of interest" description="Disordered" evidence="10">
    <location>
        <begin position="187"/>
        <end position="211"/>
    </location>
</feature>
<dbReference type="Ensembl" id="ENSCJAT00000095881.2">
    <property type="protein sequence ID" value="ENSCJAP00000078054.2"/>
    <property type="gene ID" value="ENSCJAG00000005705.6"/>
</dbReference>
<evidence type="ECO:0000256" key="6">
    <source>
        <dbReference type="ARBA" id="ARBA00023136"/>
    </source>
</evidence>
<feature type="transmembrane region" description="Helical" evidence="9">
    <location>
        <begin position="35"/>
        <end position="65"/>
    </location>
</feature>
<dbReference type="RefSeq" id="XP_054105653.1">
    <property type="nucleotide sequence ID" value="XM_054249678.1"/>
</dbReference>
<evidence type="ECO:0000256" key="5">
    <source>
        <dbReference type="ARBA" id="ARBA00022989"/>
    </source>
</evidence>
<reference evidence="11" key="2">
    <citation type="submission" date="2025-08" db="UniProtKB">
        <authorList>
            <consortium name="Ensembl"/>
        </authorList>
    </citation>
    <scope>IDENTIFICATION</scope>
</reference>
<evidence type="ECO:0000256" key="2">
    <source>
        <dbReference type="ARBA" id="ARBA00008573"/>
    </source>
</evidence>
<dbReference type="InterPro" id="IPR004345">
    <property type="entry name" value="TB2_DP1_HVA22"/>
</dbReference>
<dbReference type="GeneID" id="128930467"/>
<keyword evidence="6 9" id="KW-0472">Membrane</keyword>
<gene>
    <name evidence="11" type="primary">REEP6</name>
</gene>
<dbReference type="KEGG" id="cjc:128930467"/>
<feature type="compositionally biased region" description="Polar residues" evidence="10">
    <location>
        <begin position="202"/>
        <end position="211"/>
    </location>
</feature>
<evidence type="ECO:0000256" key="7">
    <source>
        <dbReference type="ARBA" id="ARBA00023329"/>
    </source>
</evidence>
<dbReference type="GO" id="GO:0030665">
    <property type="term" value="C:clathrin-coated vesicle membrane"/>
    <property type="evidence" value="ECO:0007669"/>
    <property type="project" value="UniProtKB-SubCell"/>
</dbReference>
<keyword evidence="7" id="KW-0968">Cytoplasmic vesicle</keyword>
<dbReference type="Proteomes" id="UP000008225">
    <property type="component" value="Chromosome 22"/>
</dbReference>
<proteinExistence type="inferred from homology"/>
<evidence type="ECO:0000256" key="1">
    <source>
        <dbReference type="ARBA" id="ARBA00004477"/>
    </source>
</evidence>
<dbReference type="AlphaFoldDB" id="A0A5F4WK16"/>
<reference evidence="11" key="3">
    <citation type="submission" date="2025-09" db="UniProtKB">
        <authorList>
            <consortium name="Ensembl"/>
        </authorList>
    </citation>
    <scope>IDENTIFICATION</scope>
</reference>
<dbReference type="Pfam" id="PF03134">
    <property type="entry name" value="TB2_DP1_HVA22"/>
    <property type="match status" value="1"/>
</dbReference>
<comment type="similarity">
    <text evidence="2 9">Belongs to the DP1 family.</text>
</comment>
<accession>A0A5F4WK16</accession>
<dbReference type="GeneTree" id="ENSGT00940000161493"/>
<sequence>MDGLSQRVERFLEQRNLVTDALGALEAKTGVEKRYLAAGAVTLLSLYLLFGYGASLLCNLIGFVYPAYASIKAIESPSKDDDTVWLTYWVVYALFSLAEFFSDLLLSWFPFYYVGKCAFLLFCMAPRPWNGALMLYHRVVRPLFLKHHGAVDRIVNNLSGRALDTAAGITRNVLQALARSRASVTPAAVAGPSTPLDADLKPSQTLPPKDK</sequence>
<dbReference type="OrthoDB" id="10009287at2759"/>
<name>A0A5F4WK16_CALJA</name>
<protein>
    <recommendedName>
        <fullName evidence="9">Receptor expression-enhancing protein</fullName>
    </recommendedName>
</protein>
<keyword evidence="12" id="KW-1185">Reference proteome</keyword>
<organism evidence="11 12">
    <name type="scientific">Callithrix jacchus</name>
    <name type="common">White-tufted-ear marmoset</name>
    <name type="synonym">Simia Jacchus</name>
    <dbReference type="NCBI Taxonomy" id="9483"/>
    <lineage>
        <taxon>Eukaryota</taxon>
        <taxon>Metazoa</taxon>
        <taxon>Chordata</taxon>
        <taxon>Craniata</taxon>
        <taxon>Vertebrata</taxon>
        <taxon>Euteleostomi</taxon>
        <taxon>Mammalia</taxon>
        <taxon>Eutheria</taxon>
        <taxon>Euarchontoglires</taxon>
        <taxon>Primates</taxon>
        <taxon>Haplorrhini</taxon>
        <taxon>Platyrrhini</taxon>
        <taxon>Cebidae</taxon>
        <taxon>Callitrichinae</taxon>
        <taxon>Callithrix</taxon>
        <taxon>Callithrix</taxon>
    </lineage>
</organism>
<keyword evidence="3 9" id="KW-0812">Transmembrane</keyword>
<evidence type="ECO:0000256" key="3">
    <source>
        <dbReference type="ARBA" id="ARBA00022692"/>
    </source>
</evidence>
<keyword evidence="4" id="KW-0256">Endoplasmic reticulum</keyword>